<protein>
    <submittedName>
        <fullName evidence="2">Uncharacterized protein</fullName>
    </submittedName>
</protein>
<evidence type="ECO:0000313" key="3">
    <source>
        <dbReference type="Proteomes" id="UP000237271"/>
    </source>
</evidence>
<dbReference type="Proteomes" id="UP000237271">
    <property type="component" value="Unassembled WGS sequence"/>
</dbReference>
<gene>
    <name evidence="2" type="ORF">PHPALM_3088</name>
</gene>
<sequence>MPQHKVRLCSSGTGRKKPKHTQSSFVDRHKLKAAKRSIDGRAANAANILSISERRSQGTMTQARLQMAEDSIGLDSLPSS</sequence>
<comment type="caution">
    <text evidence="2">The sequence shown here is derived from an EMBL/GenBank/DDBJ whole genome shotgun (WGS) entry which is preliminary data.</text>
</comment>
<dbReference type="EMBL" id="NCKW01001817">
    <property type="protein sequence ID" value="POM79285.1"/>
    <property type="molecule type" value="Genomic_DNA"/>
</dbReference>
<feature type="region of interest" description="Disordered" evidence="1">
    <location>
        <begin position="1"/>
        <end position="25"/>
    </location>
</feature>
<dbReference type="AlphaFoldDB" id="A0A2P4YNA1"/>
<evidence type="ECO:0000256" key="1">
    <source>
        <dbReference type="SAM" id="MobiDB-lite"/>
    </source>
</evidence>
<proteinExistence type="predicted"/>
<accession>A0A2P4YNA1</accession>
<keyword evidence="3" id="KW-1185">Reference proteome</keyword>
<evidence type="ECO:0000313" key="2">
    <source>
        <dbReference type="EMBL" id="POM79285.1"/>
    </source>
</evidence>
<reference evidence="2 3" key="1">
    <citation type="journal article" date="2017" name="Genome Biol. Evol.">
        <title>Phytophthora megakarya and P. palmivora, closely related causal agents of cacao black pod rot, underwent increases in genome sizes and gene numbers by different mechanisms.</title>
        <authorList>
            <person name="Ali S.S."/>
            <person name="Shao J."/>
            <person name="Lary D.J."/>
            <person name="Kronmiller B."/>
            <person name="Shen D."/>
            <person name="Strem M.D."/>
            <person name="Amoako-Attah I."/>
            <person name="Akrofi A.Y."/>
            <person name="Begoude B.A."/>
            <person name="Ten Hoopen G.M."/>
            <person name="Coulibaly K."/>
            <person name="Kebe B.I."/>
            <person name="Melnick R.L."/>
            <person name="Guiltinan M.J."/>
            <person name="Tyler B.M."/>
            <person name="Meinhardt L.W."/>
            <person name="Bailey B.A."/>
        </authorList>
    </citation>
    <scope>NUCLEOTIDE SEQUENCE [LARGE SCALE GENOMIC DNA]</scope>
    <source>
        <strain evidence="3">sbr112.9</strain>
    </source>
</reference>
<dbReference type="OrthoDB" id="120591at2759"/>
<organism evidence="2 3">
    <name type="scientific">Phytophthora palmivora</name>
    <dbReference type="NCBI Taxonomy" id="4796"/>
    <lineage>
        <taxon>Eukaryota</taxon>
        <taxon>Sar</taxon>
        <taxon>Stramenopiles</taxon>
        <taxon>Oomycota</taxon>
        <taxon>Peronosporomycetes</taxon>
        <taxon>Peronosporales</taxon>
        <taxon>Peronosporaceae</taxon>
        <taxon>Phytophthora</taxon>
    </lineage>
</organism>
<name>A0A2P4YNA1_9STRA</name>